<name>A0A066YT72_9ACTN</name>
<dbReference type="Proteomes" id="UP000027178">
    <property type="component" value="Unassembled WGS sequence"/>
</dbReference>
<keyword evidence="3" id="KW-1185">Reference proteome</keyword>
<comment type="caution">
    <text evidence="2">The sequence shown here is derived from an EMBL/GenBank/DDBJ whole genome shotgun (WGS) entry which is preliminary data.</text>
</comment>
<dbReference type="InterPro" id="IPR023393">
    <property type="entry name" value="START-like_dom_sf"/>
</dbReference>
<dbReference type="Gene3D" id="3.30.530.20">
    <property type="match status" value="1"/>
</dbReference>
<evidence type="ECO:0008006" key="4">
    <source>
        <dbReference type="Google" id="ProtNLM"/>
    </source>
</evidence>
<dbReference type="HOGENOM" id="CLU_1693163_0_0_11"/>
<proteinExistence type="predicted"/>
<organism evidence="2 3">
    <name type="scientific">Kitasatospora cheerisanensis KCTC 2395</name>
    <dbReference type="NCBI Taxonomy" id="1348663"/>
    <lineage>
        <taxon>Bacteria</taxon>
        <taxon>Bacillati</taxon>
        <taxon>Actinomycetota</taxon>
        <taxon>Actinomycetes</taxon>
        <taxon>Kitasatosporales</taxon>
        <taxon>Streptomycetaceae</taxon>
        <taxon>Kitasatospora</taxon>
    </lineage>
</organism>
<dbReference type="SUPFAM" id="SSF55961">
    <property type="entry name" value="Bet v1-like"/>
    <property type="match status" value="1"/>
</dbReference>
<evidence type="ECO:0000313" key="2">
    <source>
        <dbReference type="EMBL" id="KDN84452.1"/>
    </source>
</evidence>
<feature type="region of interest" description="Disordered" evidence="1">
    <location>
        <begin position="136"/>
        <end position="155"/>
    </location>
</feature>
<evidence type="ECO:0000313" key="3">
    <source>
        <dbReference type="Proteomes" id="UP000027178"/>
    </source>
</evidence>
<dbReference type="EMBL" id="JNBY01000093">
    <property type="protein sequence ID" value="KDN84452.1"/>
    <property type="molecule type" value="Genomic_DNA"/>
</dbReference>
<reference evidence="2 3" key="1">
    <citation type="submission" date="2014-05" db="EMBL/GenBank/DDBJ databases">
        <title>Draft Genome Sequence of Kitasatospora cheerisanensis KCTC 2395.</title>
        <authorList>
            <person name="Nam D.H."/>
        </authorList>
    </citation>
    <scope>NUCLEOTIDE SEQUENCE [LARGE SCALE GENOMIC DNA]</scope>
    <source>
        <strain evidence="2 3">KCTC 2395</strain>
    </source>
</reference>
<dbReference type="eggNOG" id="COG3832">
    <property type="taxonomic scope" value="Bacteria"/>
</dbReference>
<dbReference type="OrthoDB" id="287565at2"/>
<accession>A0A066YT72</accession>
<evidence type="ECO:0000256" key="1">
    <source>
        <dbReference type="SAM" id="MobiDB-lite"/>
    </source>
</evidence>
<sequence>MAEIALQIDVAASRARLLAALDSRAGLTSWWSTGIDRDGEDLLVTVPDAPQPLRLRRERADQDRVAWRSVGVYPPSWQGTTVTWDLFDHPDGPRHTLLLLRHLGWAADAAASVPAAAGGWAEAIVRLKDYAQSGRPQPLYVPTPHPHPGVHAAAD</sequence>
<dbReference type="AlphaFoldDB" id="A0A066YT72"/>
<gene>
    <name evidence="2" type="ORF">KCH_42430</name>
</gene>
<dbReference type="PATRIC" id="fig|1348663.4.peg.4090"/>
<protein>
    <recommendedName>
        <fullName evidence="4">SRPBCC domain-containing protein</fullName>
    </recommendedName>
</protein>
<dbReference type="RefSeq" id="WP_051653253.1">
    <property type="nucleotide sequence ID" value="NZ_KK853997.1"/>
</dbReference>